<feature type="compositionally biased region" description="Gly residues" evidence="10">
    <location>
        <begin position="381"/>
        <end position="394"/>
    </location>
</feature>
<feature type="region of interest" description="Disordered" evidence="10">
    <location>
        <begin position="238"/>
        <end position="334"/>
    </location>
</feature>
<evidence type="ECO:0000256" key="8">
    <source>
        <dbReference type="PROSITE-ProRule" id="PRU00108"/>
    </source>
</evidence>
<evidence type="ECO:0000256" key="3">
    <source>
        <dbReference type="ARBA" id="ARBA00023015"/>
    </source>
</evidence>
<dbReference type="VEuPathDB" id="VectorBase:AFUN2_007789"/>
<feature type="compositionally biased region" description="Low complexity" evidence="10">
    <location>
        <begin position="288"/>
        <end position="324"/>
    </location>
</feature>
<dbReference type="SMART" id="SM00389">
    <property type="entry name" value="HOX"/>
    <property type="match status" value="1"/>
</dbReference>
<feature type="compositionally biased region" description="Polar residues" evidence="10">
    <location>
        <begin position="846"/>
        <end position="855"/>
    </location>
</feature>
<comment type="similarity">
    <text evidence="2">Belongs to the paired homeobox family. Bicoid subfamily.</text>
</comment>
<keyword evidence="5 8" id="KW-0371">Homeobox</keyword>
<dbReference type="PROSITE" id="PS50071">
    <property type="entry name" value="HOMEOBOX_2"/>
    <property type="match status" value="1"/>
</dbReference>
<feature type="region of interest" description="Disordered" evidence="10">
    <location>
        <begin position="492"/>
        <end position="619"/>
    </location>
</feature>
<dbReference type="PROSITE" id="PS50803">
    <property type="entry name" value="OAR"/>
    <property type="match status" value="1"/>
</dbReference>
<evidence type="ECO:0000256" key="10">
    <source>
        <dbReference type="SAM" id="MobiDB-lite"/>
    </source>
</evidence>
<evidence type="ECO:0000256" key="4">
    <source>
        <dbReference type="ARBA" id="ARBA00023125"/>
    </source>
</evidence>
<reference evidence="13" key="1">
    <citation type="submission" date="2020-05" db="UniProtKB">
        <authorList>
            <consortium name="EnsemblMetazoa"/>
        </authorList>
    </citation>
    <scope>IDENTIFICATION</scope>
    <source>
        <strain evidence="13">FUMOZ</strain>
    </source>
</reference>
<evidence type="ECO:0000313" key="13">
    <source>
        <dbReference type="EnsemblMetazoa" id="AFUN020182-PA"/>
    </source>
</evidence>
<dbReference type="GO" id="GO:0005634">
    <property type="term" value="C:nucleus"/>
    <property type="evidence" value="ECO:0007669"/>
    <property type="project" value="UniProtKB-SubCell"/>
</dbReference>
<dbReference type="Pfam" id="PF00046">
    <property type="entry name" value="Homeodomain"/>
    <property type="match status" value="1"/>
</dbReference>
<feature type="domain" description="OAR" evidence="12">
    <location>
        <begin position="941"/>
        <end position="954"/>
    </location>
</feature>
<name>A0A4Y0BJD7_ANOFN</name>
<dbReference type="GO" id="GO:0000981">
    <property type="term" value="F:DNA-binding transcription factor activity, RNA polymerase II-specific"/>
    <property type="evidence" value="ECO:0007669"/>
    <property type="project" value="InterPro"/>
</dbReference>
<comment type="subcellular location">
    <subcellularLocation>
        <location evidence="1 8 9">Nucleus</location>
    </subcellularLocation>
</comment>
<dbReference type="PANTHER" id="PTHR46271">
    <property type="entry name" value="HOMEOBOX PROTEIN, PUTATIVE-RELATED"/>
    <property type="match status" value="1"/>
</dbReference>
<dbReference type="EnsemblMetazoa" id="AFUN020182-RA">
    <property type="protein sequence ID" value="AFUN020182-PA"/>
    <property type="gene ID" value="AFUN020182"/>
</dbReference>
<dbReference type="GO" id="GO:0000978">
    <property type="term" value="F:RNA polymerase II cis-regulatory region sequence-specific DNA binding"/>
    <property type="evidence" value="ECO:0007669"/>
    <property type="project" value="TreeGrafter"/>
</dbReference>
<evidence type="ECO:0000259" key="11">
    <source>
        <dbReference type="PROSITE" id="PS50071"/>
    </source>
</evidence>
<dbReference type="InterPro" id="IPR017970">
    <property type="entry name" value="Homeobox_CS"/>
</dbReference>
<feature type="domain" description="Homeobox" evidence="11">
    <location>
        <begin position="617"/>
        <end position="677"/>
    </location>
</feature>
<evidence type="ECO:0000256" key="5">
    <source>
        <dbReference type="ARBA" id="ARBA00023155"/>
    </source>
</evidence>
<dbReference type="PROSITE" id="PS00027">
    <property type="entry name" value="HOMEOBOX_1"/>
    <property type="match status" value="1"/>
</dbReference>
<dbReference type="Gene3D" id="1.10.10.60">
    <property type="entry name" value="Homeodomain-like"/>
    <property type="match status" value="1"/>
</dbReference>
<feature type="compositionally biased region" description="Pro residues" evidence="10">
    <location>
        <begin position="806"/>
        <end position="815"/>
    </location>
</feature>
<dbReference type="InterPro" id="IPR001356">
    <property type="entry name" value="HD"/>
</dbReference>
<feature type="compositionally biased region" description="Polar residues" evidence="10">
    <location>
        <begin position="583"/>
        <end position="596"/>
    </location>
</feature>
<dbReference type="GO" id="GO:0045944">
    <property type="term" value="P:positive regulation of transcription by RNA polymerase II"/>
    <property type="evidence" value="ECO:0007669"/>
    <property type="project" value="InterPro"/>
</dbReference>
<dbReference type="SUPFAM" id="SSF46689">
    <property type="entry name" value="Homeodomain-like"/>
    <property type="match status" value="1"/>
</dbReference>
<evidence type="ECO:0000256" key="6">
    <source>
        <dbReference type="ARBA" id="ARBA00023163"/>
    </source>
</evidence>
<feature type="compositionally biased region" description="Gly residues" evidence="10">
    <location>
        <begin position="430"/>
        <end position="440"/>
    </location>
</feature>
<keyword evidence="4 8" id="KW-0238">DNA-binding</keyword>
<dbReference type="STRING" id="62324.A0A4Y0BJD7"/>
<evidence type="ECO:0000256" key="1">
    <source>
        <dbReference type="ARBA" id="ARBA00004123"/>
    </source>
</evidence>
<dbReference type="CDD" id="cd00086">
    <property type="entry name" value="homeodomain"/>
    <property type="match status" value="1"/>
</dbReference>
<feature type="compositionally biased region" description="Low complexity" evidence="10">
    <location>
        <begin position="238"/>
        <end position="247"/>
    </location>
</feature>
<dbReference type="InterPro" id="IPR003654">
    <property type="entry name" value="OAR_dom"/>
</dbReference>
<dbReference type="Pfam" id="PF03826">
    <property type="entry name" value="OAR"/>
    <property type="match status" value="1"/>
</dbReference>
<feature type="region of interest" description="Disordered" evidence="10">
    <location>
        <begin position="364"/>
        <end position="458"/>
    </location>
</feature>
<feature type="compositionally biased region" description="Low complexity" evidence="10">
    <location>
        <begin position="507"/>
        <end position="545"/>
    </location>
</feature>
<protein>
    <recommendedName>
        <fullName evidence="14">Homeobox domain-containing protein</fullName>
    </recommendedName>
</protein>
<evidence type="ECO:0000256" key="9">
    <source>
        <dbReference type="RuleBase" id="RU000682"/>
    </source>
</evidence>
<keyword evidence="7 8" id="KW-0539">Nucleus</keyword>
<feature type="compositionally biased region" description="Basic residues" evidence="10">
    <location>
        <begin position="270"/>
        <end position="287"/>
    </location>
</feature>
<keyword evidence="3" id="KW-0805">Transcription regulation</keyword>
<dbReference type="FunFam" id="1.10.10.60:FF:000071">
    <property type="entry name" value="Retinal homeobox gene 2"/>
    <property type="match status" value="1"/>
</dbReference>
<feature type="DNA-binding region" description="Homeobox" evidence="8">
    <location>
        <begin position="619"/>
        <end position="678"/>
    </location>
</feature>
<evidence type="ECO:0008006" key="14">
    <source>
        <dbReference type="Google" id="ProtNLM"/>
    </source>
</evidence>
<dbReference type="InterPro" id="IPR043562">
    <property type="entry name" value="RAX/RAX2"/>
</dbReference>
<evidence type="ECO:0000256" key="7">
    <source>
        <dbReference type="ARBA" id="ARBA00023242"/>
    </source>
</evidence>
<dbReference type="InterPro" id="IPR009057">
    <property type="entry name" value="Homeodomain-like_sf"/>
</dbReference>
<keyword evidence="6" id="KW-0804">Transcription</keyword>
<dbReference type="AlphaFoldDB" id="A0A4Y0BJD7"/>
<evidence type="ECO:0000256" key="2">
    <source>
        <dbReference type="ARBA" id="ARBA00006503"/>
    </source>
</evidence>
<feature type="compositionally biased region" description="Basic and acidic residues" evidence="10">
    <location>
        <begin position="561"/>
        <end position="577"/>
    </location>
</feature>
<feature type="compositionally biased region" description="Basic residues" evidence="10">
    <location>
        <begin position="248"/>
        <end position="261"/>
    </location>
</feature>
<sequence length="965" mass="104881">MVIAISKAKSEKQFHQKLLSALDYYDYPDKRFKSTQTTPLSSALSPHRSHLLHPLSLTMDIKSLSEVQKQIFTNLIEKLIARNKFPPSEAEDVQKLLENVRDAKNFHKIMEKLKECGQLDVDIEENFREENGIFLKDTAKKLGPGGQTLTPRHTIDAILGLNNCDNGGDSSDATDLSASPLSQIKLCDQQQMMAKAQLPVTYGLGSPSSPDKYQQQLANYQSHIKSLDLVAAASLDASSPQSALHHQLPSHHHLHHHHSHQQHPSAVPHLHQHPAHHPHHAHNHLQQHLHQQQPQQHLTHPHQLPSPTHQSQHQLTLHHGQHPGALGQQPPSHPSLAELEYMKTLKETNKYFIDRNYRAASLSYGGGRSGPDGPPEDGTGSSVGGATGGGNGGGEYEEDLSSPTSAGSGNGSGSLKRKYDRTRDGEDRSGGNGDGGGGGVLLPADGSESNPTSDSSINKYNKLHESADKSIRANSFDYMKNFDELRARQAAAYEAEQQHHHHHHHQQQQQQQQHHHQQLQVLHQQQQTQQHLSQSQHPQQTSPSSGQLGSSAGGNPGTEEYNPHRQSTDSGADKGADDGGVSYASSEELNQTTSSEQGEKVGSGSDDEGGDDNCSKKKHRRNRTTFTTYQLHELERAFEKSHYPDVYSREELAMKVNLPEVRVQVWFQNRRAKWRRQEKSESLRLGLSHFSQLPHRLSCNGGNLPVDPWLSPPLLSALPGFLSHPQGVYPSYLTPPLSLNPSNLGMTNLGLGHPNGPQNLRISPQSMAAMSPQMTPGSMRLSPPHVNGSLGGPQNLSMPHQSQPGPHGPQPPTPRHSPLEGPMGSLAGSQPPPLPPTAGSTPITIPISSPQNLSLTPPGLRSPPPGATTAGSQVHLGQSLSPNSPSPTGLKIAKLTPIDPGSESDTPATADTSKAAPTTTTSTTALNMTVNHHHSTDMRTNSIATLRIKAKEHLENLSKGMTTMV</sequence>
<dbReference type="VEuPathDB" id="VectorBase:AFUN020182"/>
<feature type="region of interest" description="Disordered" evidence="10">
    <location>
        <begin position="768"/>
        <end position="938"/>
    </location>
</feature>
<accession>A0A4Y0BJD7</accession>
<proteinExistence type="inferred from homology"/>
<feature type="compositionally biased region" description="Polar residues" evidence="10">
    <location>
        <begin position="447"/>
        <end position="458"/>
    </location>
</feature>
<feature type="compositionally biased region" description="Low complexity" evidence="10">
    <location>
        <begin position="905"/>
        <end position="925"/>
    </location>
</feature>
<dbReference type="PANTHER" id="PTHR46271:SF4">
    <property type="entry name" value="HOMEOBOX PROTEIN, PUTATIVE-RELATED"/>
    <property type="match status" value="1"/>
</dbReference>
<evidence type="ECO:0000259" key="12">
    <source>
        <dbReference type="PROSITE" id="PS50803"/>
    </source>
</evidence>
<feature type="compositionally biased region" description="Polar residues" evidence="10">
    <location>
        <begin position="869"/>
        <end position="887"/>
    </location>
</feature>
<organism evidence="13">
    <name type="scientific">Anopheles funestus</name>
    <name type="common">African malaria mosquito</name>
    <dbReference type="NCBI Taxonomy" id="62324"/>
    <lineage>
        <taxon>Eukaryota</taxon>
        <taxon>Metazoa</taxon>
        <taxon>Ecdysozoa</taxon>
        <taxon>Arthropoda</taxon>
        <taxon>Hexapoda</taxon>
        <taxon>Insecta</taxon>
        <taxon>Pterygota</taxon>
        <taxon>Neoptera</taxon>
        <taxon>Endopterygota</taxon>
        <taxon>Diptera</taxon>
        <taxon>Nematocera</taxon>
        <taxon>Culicoidea</taxon>
        <taxon>Culicidae</taxon>
        <taxon>Anophelinae</taxon>
        <taxon>Anopheles</taxon>
    </lineage>
</organism>